<evidence type="ECO:0000313" key="1">
    <source>
        <dbReference type="EMBL" id="VFJ57645.1"/>
    </source>
</evidence>
<evidence type="ECO:0000313" key="2">
    <source>
        <dbReference type="EMBL" id="VFJ58104.1"/>
    </source>
</evidence>
<organism evidence="3">
    <name type="scientific">Candidatus Kentrum sp. FM</name>
    <dbReference type="NCBI Taxonomy" id="2126340"/>
    <lineage>
        <taxon>Bacteria</taxon>
        <taxon>Pseudomonadati</taxon>
        <taxon>Pseudomonadota</taxon>
        <taxon>Gammaproteobacteria</taxon>
        <taxon>Candidatus Kentrum</taxon>
    </lineage>
</organism>
<dbReference type="EMBL" id="CAADFA010000216">
    <property type="protein sequence ID" value="VFJ58104.1"/>
    <property type="molecule type" value="Genomic_DNA"/>
</dbReference>
<evidence type="ECO:0000313" key="3">
    <source>
        <dbReference type="EMBL" id="VFK07368.1"/>
    </source>
</evidence>
<reference evidence="3" key="1">
    <citation type="submission" date="2019-02" db="EMBL/GenBank/DDBJ databases">
        <authorList>
            <person name="Gruber-Vodicka R. H."/>
            <person name="Seah K. B. B."/>
        </authorList>
    </citation>
    <scope>NUCLEOTIDE SEQUENCE</scope>
    <source>
        <strain evidence="1">BECK_BZ163</strain>
        <strain evidence="3">BECK_BZ164</strain>
        <strain evidence="2">BECK_BZ165</strain>
    </source>
</reference>
<dbReference type="AlphaFoldDB" id="A0A450VRI2"/>
<proteinExistence type="predicted"/>
<dbReference type="EMBL" id="CAADFL010000039">
    <property type="protein sequence ID" value="VFK07368.1"/>
    <property type="molecule type" value="Genomic_DNA"/>
</dbReference>
<protein>
    <submittedName>
        <fullName evidence="3">Uncharacterized protein</fullName>
    </submittedName>
</protein>
<accession>A0A450VRI2</accession>
<gene>
    <name evidence="1" type="ORF">BECKFM1743A_GA0114220_101961</name>
    <name evidence="3" type="ORF">BECKFM1743B_GA0114221_100396</name>
    <name evidence="2" type="ORF">BECKFM1743C_GA0114222_102161</name>
</gene>
<name>A0A450VRI2_9GAMM</name>
<dbReference type="EMBL" id="CAADEZ010000196">
    <property type="protein sequence ID" value="VFJ57645.1"/>
    <property type="molecule type" value="Genomic_DNA"/>
</dbReference>
<sequence>MCDGRVIEGMGRILDLGEKRNLHEKDTDFSLFSLRIRASAVINVLCAVFKKRGLNRRGAERQRKKNLARLRLRPLMHDPVLVKRP</sequence>